<proteinExistence type="inferred from homology"/>
<dbReference type="AlphaFoldDB" id="A0A084QYU6"/>
<dbReference type="OMA" id="IMYTTEI"/>
<evidence type="ECO:0000256" key="2">
    <source>
        <dbReference type="ARBA" id="ARBA00008816"/>
    </source>
</evidence>
<keyword evidence="5 6" id="KW-0472">Membrane</keyword>
<dbReference type="GO" id="GO:0016020">
    <property type="term" value="C:membrane"/>
    <property type="evidence" value="ECO:0007669"/>
    <property type="project" value="UniProtKB-SubCell"/>
</dbReference>
<organism evidence="8 9">
    <name type="scientific">Stachybotrys chlorohalonatus (strain IBT 40285)</name>
    <dbReference type="NCBI Taxonomy" id="1283841"/>
    <lineage>
        <taxon>Eukaryota</taxon>
        <taxon>Fungi</taxon>
        <taxon>Dikarya</taxon>
        <taxon>Ascomycota</taxon>
        <taxon>Pezizomycotina</taxon>
        <taxon>Sordariomycetes</taxon>
        <taxon>Hypocreomycetidae</taxon>
        <taxon>Hypocreales</taxon>
        <taxon>Stachybotryaceae</taxon>
        <taxon>Stachybotrys</taxon>
    </lineage>
</organism>
<dbReference type="InterPro" id="IPR043216">
    <property type="entry name" value="PAP-like"/>
</dbReference>
<dbReference type="InParanoid" id="A0A084QYU6"/>
<comment type="subcellular location">
    <subcellularLocation>
        <location evidence="1">Membrane</location>
        <topology evidence="1">Multi-pass membrane protein</topology>
    </subcellularLocation>
</comment>
<evidence type="ECO:0000256" key="5">
    <source>
        <dbReference type="ARBA" id="ARBA00023136"/>
    </source>
</evidence>
<feature type="transmembrane region" description="Helical" evidence="6">
    <location>
        <begin position="150"/>
        <end position="168"/>
    </location>
</feature>
<evidence type="ECO:0000256" key="6">
    <source>
        <dbReference type="SAM" id="Phobius"/>
    </source>
</evidence>
<dbReference type="OrthoDB" id="10030083at2759"/>
<reference evidence="8 9" key="1">
    <citation type="journal article" date="2014" name="BMC Genomics">
        <title>Comparative genome sequencing reveals chemotype-specific gene clusters in the toxigenic black mold Stachybotrys.</title>
        <authorList>
            <person name="Semeiks J."/>
            <person name="Borek D."/>
            <person name="Otwinowski Z."/>
            <person name="Grishin N.V."/>
        </authorList>
    </citation>
    <scope>NUCLEOTIDE SEQUENCE [LARGE SCALE GENOMIC DNA]</scope>
    <source>
        <strain evidence="8 9">IBT 40285</strain>
    </source>
</reference>
<dbReference type="SUPFAM" id="SSF48317">
    <property type="entry name" value="Acid phosphatase/Vanadium-dependent haloperoxidase"/>
    <property type="match status" value="1"/>
</dbReference>
<dbReference type="EMBL" id="KL659601">
    <property type="protein sequence ID" value="KFA69131.1"/>
    <property type="molecule type" value="Genomic_DNA"/>
</dbReference>
<comment type="similarity">
    <text evidence="2">Belongs to the PA-phosphatase related phosphoesterase family.</text>
</comment>
<feature type="transmembrane region" description="Helical" evidence="6">
    <location>
        <begin position="68"/>
        <end position="87"/>
    </location>
</feature>
<evidence type="ECO:0000259" key="7">
    <source>
        <dbReference type="SMART" id="SM00014"/>
    </source>
</evidence>
<keyword evidence="9" id="KW-1185">Reference proteome</keyword>
<dbReference type="GO" id="GO:0006644">
    <property type="term" value="P:phospholipid metabolic process"/>
    <property type="evidence" value="ECO:0007669"/>
    <property type="project" value="InterPro"/>
</dbReference>
<dbReference type="Proteomes" id="UP000028524">
    <property type="component" value="Unassembled WGS sequence"/>
</dbReference>
<dbReference type="InterPro" id="IPR036938">
    <property type="entry name" value="PAP2/HPO_sf"/>
</dbReference>
<accession>A0A084QYU6</accession>
<dbReference type="InterPro" id="IPR000326">
    <property type="entry name" value="PAP2/HPO"/>
</dbReference>
<evidence type="ECO:0000313" key="8">
    <source>
        <dbReference type="EMBL" id="KFA69131.1"/>
    </source>
</evidence>
<dbReference type="HOGENOM" id="CLU_021458_0_2_1"/>
<keyword evidence="4 6" id="KW-1133">Transmembrane helix</keyword>
<name>A0A084QYU6_STAC4</name>
<dbReference type="GO" id="GO:0046839">
    <property type="term" value="P:phospholipid dephosphorylation"/>
    <property type="evidence" value="ECO:0007669"/>
    <property type="project" value="TreeGrafter"/>
</dbReference>
<evidence type="ECO:0000313" key="9">
    <source>
        <dbReference type="Proteomes" id="UP000028524"/>
    </source>
</evidence>
<protein>
    <recommendedName>
        <fullName evidence="7">Phosphatidic acid phosphatase type 2/haloperoxidase domain-containing protein</fullName>
    </recommendedName>
</protein>
<feature type="domain" description="Phosphatidic acid phosphatase type 2/haloperoxidase" evidence="7">
    <location>
        <begin position="68"/>
        <end position="226"/>
    </location>
</feature>
<keyword evidence="3 6" id="KW-0812">Transmembrane</keyword>
<feature type="transmembrane region" description="Helical" evidence="6">
    <location>
        <begin position="208"/>
        <end position="229"/>
    </location>
</feature>
<dbReference type="Pfam" id="PF01569">
    <property type="entry name" value="PAP2"/>
    <property type="match status" value="1"/>
</dbReference>
<feature type="transmembrane region" description="Helical" evidence="6">
    <location>
        <begin position="34"/>
        <end position="56"/>
    </location>
</feature>
<dbReference type="PANTHER" id="PTHR10165:SF84">
    <property type="entry name" value="PHOSPHATIDIC ACID PHOSPHATASE BETA"/>
    <property type="match status" value="1"/>
</dbReference>
<dbReference type="Gene3D" id="1.20.144.10">
    <property type="entry name" value="Phosphatidic acid phosphatase type 2/haloperoxidase"/>
    <property type="match status" value="1"/>
</dbReference>
<feature type="transmembrane region" description="Helical" evidence="6">
    <location>
        <begin position="180"/>
        <end position="202"/>
    </location>
</feature>
<evidence type="ECO:0000256" key="4">
    <source>
        <dbReference type="ARBA" id="ARBA00022989"/>
    </source>
</evidence>
<dbReference type="CDD" id="cd03390">
    <property type="entry name" value="PAP2_containing_1_like"/>
    <property type="match status" value="1"/>
</dbReference>
<dbReference type="PANTHER" id="PTHR10165">
    <property type="entry name" value="LIPID PHOSPHATE PHOSPHATASE"/>
    <property type="match status" value="1"/>
</dbReference>
<gene>
    <name evidence="8" type="ORF">S40285_00050</name>
</gene>
<dbReference type="STRING" id="1283841.A0A084QYU6"/>
<evidence type="ECO:0000256" key="3">
    <source>
        <dbReference type="ARBA" id="ARBA00022692"/>
    </source>
</evidence>
<dbReference type="SMART" id="SM00014">
    <property type="entry name" value="acidPPc"/>
    <property type="match status" value="1"/>
</dbReference>
<sequence length="271" mass="30225">MYNGPIPVVRTFPLTFTASSNIVYPQLAYPYRGWIISSKLAGVLCFCIPTAIFIIAQIRLRSFWDFNNALSGLLCAVVISSFFQVVLKQYVGGFRPHFLDICKPDLALAASRNKSGLNGVGFQNIMYTTEICTQQDRSILRAAMTGFPSGHASIAWASFGFLFLWLNAKLKVWSDYKPAFMTLFFTISPLLAATYICGSLTIDAAHSWYDIVGGSCIGMIMALAAYRAYYAALWDWRYNHLPLLPKETASYNFVREQKSGRTFTTSAGILV</sequence>
<dbReference type="GO" id="GO:0008195">
    <property type="term" value="F:phosphatidate phosphatase activity"/>
    <property type="evidence" value="ECO:0007669"/>
    <property type="project" value="TreeGrafter"/>
</dbReference>
<evidence type="ECO:0000256" key="1">
    <source>
        <dbReference type="ARBA" id="ARBA00004141"/>
    </source>
</evidence>